<dbReference type="PANTHER" id="PTHR24567">
    <property type="entry name" value="CRP FAMILY TRANSCRIPTIONAL REGULATORY PROTEIN"/>
    <property type="match status" value="1"/>
</dbReference>
<dbReference type="RefSeq" id="XP_012654707.1">
    <property type="nucleotide sequence ID" value="XM_012799253.1"/>
</dbReference>
<sequence>MKSNFAPTSFFPEAENDLFQPYKNLVTILQNPSKTLKDAEAIYQQIENHPYIKKFFGENISDKSAALQLCKNMSVQFFKRGDIVMAQGDQSDNKLYVILEGKVGIVINFKGPKPPDGAIYDRDLQEKLEREQQESIQSQEDKIDEELIKRIISIFKKDKEDDKKKYVPFGEEPEMQKRVAINKHLNDLIENKNSILKPKDDHKFTISQSKQMMKNRSSSIFKPPFKQLLMIIQQKKKEKQQKEVVYSHKPSLHLDLEGTQSRSLEKKNSFISPTDTPKARKLQTELQETKEKKYQQQIESFGTKVNEIGKGTGFGDKALLAANPKQAVRNATIICTTPVLCIIVYRKDFLRVVENFSAEAILKEKTITRQFKFFKDVSSTSLKERLLYYFQDINLLKNEYVCKEGEYAEGLYIFAEGKVTLQKKYEDQKNIYYQKYSNISICTIERPTFFCEEVIFSKEEKPKCKYTIQVTSQKAHLYFCSKQNFLYKFPKDAIEELNQFYQARDLSYQQLFDHCKEVQFNNDQIKKQNEKAMNDNAHYMNFQQNKELFTQMKSACIDYQVKKVVPKLIDQFENQQHLVTQNNKIKLNDDFDPTVQDFCSRVDFVMKKNIEEREMVKKIIKQKKIKTDKRTFKQKQSSYKFGKQNSQQISFEEDEIIQSGEESNQNADKKLSVDSEEKIKLLRNIFSKGKKMNLNDIDLNLFYRNQEELYEDSDVNLLLDIRKPKKAQQSYNTQKSQEINDQTMEIVPNIQSIQYPNSPSNKGDSSPTKKNFEFQKYDYSNFEADELKTPPPELNKTQSQLKTKLNQNELDIGYLEMFKKQQYFYMVRKGAIKINHNTEFPQLDLRKKILKKIKKRKSQITDGEKFSHSFCLSPQIKKQQFLNKCASYDIQQQDEVIKINSSNYTDITSQIQNEENAFTDRSDPTIQLNKIFETFQPSPDFRLKHHSVSEIKSPFMKQKNSKKSSFRDVIKSGDKDNVLKSQQSKNGNKGRFSKNTIQITEDFKNLEGLQQVKSDLEAKSQSQIQFNKLEFPNSQESIQCLDKGGFLSPKNNIGSMFYNKTSSDQPLLPYLSCTNEYSTPSSIQTKKQSDIQTNKSQSLTKQDIKLAQINQGFTPTGVGSRLNGLNSCVVQPKIVSAQNSQKKDHQFYLTTRSEEVTNNNAFFGNPNNFQITSFSYQLKQLQQQQQQQQQQQSQQTNQSQSKKLISGDISSVNRANKYLKYKTNQTNEINNLQSAPNLRKSYHQEQNPQQKEFFFKQNFKNNSSRNSQNMTQQLNQTGTQTKNEKSVYPQTVRTSQYNFKIDASKNCEDMNSLQKYLVENNEIYQDQGEDINSEIRTTTKKDICLQTLAAGNFPQNKQSLQGNSSDVSNFASFNQTNGNFTFKNHLKKVFVTRQKIFKAENHLKPNLSYLQPLQNSKELKLSPHFFANTQQQPAK</sequence>
<dbReference type="InterPro" id="IPR018488">
    <property type="entry name" value="cNMP-bd_CS"/>
</dbReference>
<dbReference type="InParanoid" id="W7X0S8"/>
<organism evidence="3 4">
    <name type="scientific">Tetrahymena thermophila (strain SB210)</name>
    <dbReference type="NCBI Taxonomy" id="312017"/>
    <lineage>
        <taxon>Eukaryota</taxon>
        <taxon>Sar</taxon>
        <taxon>Alveolata</taxon>
        <taxon>Ciliophora</taxon>
        <taxon>Intramacronucleata</taxon>
        <taxon>Oligohymenophorea</taxon>
        <taxon>Hymenostomatida</taxon>
        <taxon>Tetrahymenina</taxon>
        <taxon>Tetrahymenidae</taxon>
        <taxon>Tetrahymena</taxon>
    </lineage>
</organism>
<reference evidence="4" key="1">
    <citation type="journal article" date="2006" name="PLoS Biol.">
        <title>Macronuclear genome sequence of the ciliate Tetrahymena thermophila, a model eukaryote.</title>
        <authorList>
            <person name="Eisen J.A."/>
            <person name="Coyne R.S."/>
            <person name="Wu M."/>
            <person name="Wu D."/>
            <person name="Thiagarajan M."/>
            <person name="Wortman J.R."/>
            <person name="Badger J.H."/>
            <person name="Ren Q."/>
            <person name="Amedeo P."/>
            <person name="Jones K.M."/>
            <person name="Tallon L.J."/>
            <person name="Delcher A.L."/>
            <person name="Salzberg S.L."/>
            <person name="Silva J.C."/>
            <person name="Haas B.J."/>
            <person name="Majoros W.H."/>
            <person name="Farzad M."/>
            <person name="Carlton J.M."/>
            <person name="Smith R.K. Jr."/>
            <person name="Garg J."/>
            <person name="Pearlman R.E."/>
            <person name="Karrer K.M."/>
            <person name="Sun L."/>
            <person name="Manning G."/>
            <person name="Elde N.C."/>
            <person name="Turkewitz A.P."/>
            <person name="Asai D.J."/>
            <person name="Wilkes D.E."/>
            <person name="Wang Y."/>
            <person name="Cai H."/>
            <person name="Collins K."/>
            <person name="Stewart B.A."/>
            <person name="Lee S.R."/>
            <person name="Wilamowska K."/>
            <person name="Weinberg Z."/>
            <person name="Ruzzo W.L."/>
            <person name="Wloga D."/>
            <person name="Gaertig J."/>
            <person name="Frankel J."/>
            <person name="Tsao C.-C."/>
            <person name="Gorovsky M.A."/>
            <person name="Keeling P.J."/>
            <person name="Waller R.F."/>
            <person name="Patron N.J."/>
            <person name="Cherry J.M."/>
            <person name="Stover N.A."/>
            <person name="Krieger C.J."/>
            <person name="del Toro C."/>
            <person name="Ryder H.F."/>
            <person name="Williamson S.C."/>
            <person name="Barbeau R.A."/>
            <person name="Hamilton E.P."/>
            <person name="Orias E."/>
        </authorList>
    </citation>
    <scope>NUCLEOTIDE SEQUENCE [LARGE SCALE GENOMIC DNA]</scope>
    <source>
        <strain evidence="4">SB210</strain>
    </source>
</reference>
<dbReference type="CDD" id="cd00038">
    <property type="entry name" value="CAP_ED"/>
    <property type="match status" value="1"/>
</dbReference>
<feature type="region of interest" description="Disordered" evidence="1">
    <location>
        <begin position="1261"/>
        <end position="1287"/>
    </location>
</feature>
<evidence type="ECO:0000313" key="3">
    <source>
        <dbReference type="EMBL" id="EWS72770.1"/>
    </source>
</evidence>
<dbReference type="InterPro" id="IPR050397">
    <property type="entry name" value="Env_Response_Regulators"/>
</dbReference>
<dbReference type="STRING" id="312017.W7X0S8"/>
<dbReference type="KEGG" id="tet:TTHERM_000502509"/>
<protein>
    <submittedName>
        <fullName evidence="3">Cyclic nucleotide-binding domain protein</fullName>
    </submittedName>
</protein>
<dbReference type="PROSITE" id="PS00888">
    <property type="entry name" value="CNMP_BINDING_1"/>
    <property type="match status" value="1"/>
</dbReference>
<name>W7X0S8_TETTS</name>
<dbReference type="InterPro" id="IPR000595">
    <property type="entry name" value="cNMP-bd_dom"/>
</dbReference>
<dbReference type="PANTHER" id="PTHR24567:SF26">
    <property type="entry name" value="REGULATORY PROTEIN YEIL"/>
    <property type="match status" value="1"/>
</dbReference>
<dbReference type="SUPFAM" id="SSF51206">
    <property type="entry name" value="cAMP-binding domain-like"/>
    <property type="match status" value="2"/>
</dbReference>
<dbReference type="PROSITE" id="PS50042">
    <property type="entry name" value="CNMP_BINDING_3"/>
    <property type="match status" value="2"/>
</dbReference>
<feature type="region of interest" description="Disordered" evidence="1">
    <location>
        <begin position="1185"/>
        <end position="1207"/>
    </location>
</feature>
<dbReference type="Proteomes" id="UP000009168">
    <property type="component" value="Unassembled WGS sequence"/>
</dbReference>
<keyword evidence="4" id="KW-1185">Reference proteome</keyword>
<dbReference type="InterPro" id="IPR018490">
    <property type="entry name" value="cNMP-bd_dom_sf"/>
</dbReference>
<feature type="compositionally biased region" description="Low complexity" evidence="1">
    <location>
        <begin position="1185"/>
        <end position="1204"/>
    </location>
</feature>
<dbReference type="GeneID" id="24439326"/>
<dbReference type="EMBL" id="GG662548">
    <property type="protein sequence ID" value="EWS72770.1"/>
    <property type="molecule type" value="Genomic_DNA"/>
</dbReference>
<dbReference type="GO" id="GO:0003700">
    <property type="term" value="F:DNA-binding transcription factor activity"/>
    <property type="evidence" value="ECO:0007669"/>
    <property type="project" value="TreeGrafter"/>
</dbReference>
<dbReference type="InterPro" id="IPR014710">
    <property type="entry name" value="RmlC-like_jellyroll"/>
</dbReference>
<feature type="domain" description="Cyclic nucleotide-binding" evidence="2">
    <location>
        <begin position="373"/>
        <end position="463"/>
    </location>
</feature>
<evidence type="ECO:0000259" key="2">
    <source>
        <dbReference type="PROSITE" id="PS50042"/>
    </source>
</evidence>
<feature type="compositionally biased region" description="Polar residues" evidence="1">
    <location>
        <begin position="1270"/>
        <end position="1281"/>
    </location>
</feature>
<proteinExistence type="predicted"/>
<dbReference type="Gene3D" id="2.60.120.10">
    <property type="entry name" value="Jelly Rolls"/>
    <property type="match status" value="3"/>
</dbReference>
<gene>
    <name evidence="3" type="ORF">TTHERM_000502509</name>
</gene>
<evidence type="ECO:0000256" key="1">
    <source>
        <dbReference type="SAM" id="MobiDB-lite"/>
    </source>
</evidence>
<dbReference type="GO" id="GO:0005829">
    <property type="term" value="C:cytosol"/>
    <property type="evidence" value="ECO:0007669"/>
    <property type="project" value="TreeGrafter"/>
</dbReference>
<accession>W7X0S8</accession>
<feature type="domain" description="Cyclic nucleotide-binding" evidence="2">
    <location>
        <begin position="305"/>
        <end position="353"/>
    </location>
</feature>
<evidence type="ECO:0000313" key="4">
    <source>
        <dbReference type="Proteomes" id="UP000009168"/>
    </source>
</evidence>